<feature type="binding site" evidence="7">
    <location>
        <position position="239"/>
    </location>
    <ligand>
        <name>ATP</name>
        <dbReference type="ChEBI" id="CHEBI:30616"/>
    </ligand>
</feature>
<keyword evidence="1 7" id="KW-0436">Ligase</keyword>
<keyword evidence="3 7" id="KW-0547">Nucleotide-binding</keyword>
<feature type="binding site" evidence="7">
    <location>
        <begin position="196"/>
        <end position="201"/>
    </location>
    <ligand>
        <name>ATP</name>
        <dbReference type="ChEBI" id="CHEBI:30616"/>
    </ligand>
</feature>
<feature type="binding site" evidence="7">
    <location>
        <position position="335"/>
    </location>
    <ligand>
        <name>N(1)-(5-phospho-beta-D-ribosyl)glycinamide</name>
        <dbReference type="ChEBI" id="CHEBI:143788"/>
    </ligand>
</feature>
<dbReference type="InterPro" id="IPR005862">
    <property type="entry name" value="PurT"/>
</dbReference>
<feature type="compositionally biased region" description="Low complexity" evidence="8">
    <location>
        <begin position="9"/>
        <end position="30"/>
    </location>
</feature>
<dbReference type="NCBIfam" id="TIGR01142">
    <property type="entry name" value="purT"/>
    <property type="match status" value="1"/>
</dbReference>
<evidence type="ECO:0000256" key="3">
    <source>
        <dbReference type="ARBA" id="ARBA00022741"/>
    </source>
</evidence>
<dbReference type="InterPro" id="IPR003135">
    <property type="entry name" value="ATP-grasp_carboxylate-amine"/>
</dbReference>
<evidence type="ECO:0000256" key="5">
    <source>
        <dbReference type="ARBA" id="ARBA00022840"/>
    </source>
</evidence>
<dbReference type="Pfam" id="PF02222">
    <property type="entry name" value="ATP-grasp"/>
    <property type="match status" value="1"/>
</dbReference>
<feature type="compositionally biased region" description="Low complexity" evidence="8">
    <location>
        <begin position="490"/>
        <end position="504"/>
    </location>
</feature>
<organism evidence="10 11">
    <name type="scientific">Gordonia caeni</name>
    <dbReference type="NCBI Taxonomy" id="1007097"/>
    <lineage>
        <taxon>Bacteria</taxon>
        <taxon>Bacillati</taxon>
        <taxon>Actinomycetota</taxon>
        <taxon>Actinomycetes</taxon>
        <taxon>Mycobacteriales</taxon>
        <taxon>Gordoniaceae</taxon>
        <taxon>Gordonia</taxon>
    </lineage>
</organism>
<comment type="subunit">
    <text evidence="7">Homodimer.</text>
</comment>
<dbReference type="InterPro" id="IPR054350">
    <property type="entry name" value="PurT/PurK_preATP-grasp"/>
</dbReference>
<protein>
    <recommendedName>
        <fullName evidence="7">Formate-dependent phosphoribosylglycinamide formyltransferase</fullName>
        <ecNumber evidence="7">6.3.1.21</ecNumber>
    </recommendedName>
    <alternativeName>
        <fullName evidence="7">5'-phosphoribosylglycinamide transformylase 2</fullName>
    </alternativeName>
    <alternativeName>
        <fullName evidence="7">Formate-dependent GAR transformylase</fullName>
    </alternativeName>
    <alternativeName>
        <fullName evidence="7">GAR transformylase 2</fullName>
        <shortName evidence="7">GART 2</shortName>
    </alternativeName>
    <alternativeName>
        <fullName evidence="7">Non-folate glycinamide ribonucleotide transformylase</fullName>
    </alternativeName>
    <alternativeName>
        <fullName evidence="7">Phosphoribosylglycinamide formyltransferase 2</fullName>
    </alternativeName>
</protein>
<reference evidence="11" key="1">
    <citation type="journal article" date="2019" name="Int. J. Syst. Evol. Microbiol.">
        <title>The Global Catalogue of Microorganisms (GCM) 10K type strain sequencing project: providing services to taxonomists for standard genome sequencing and annotation.</title>
        <authorList>
            <consortium name="The Broad Institute Genomics Platform"/>
            <consortium name="The Broad Institute Genome Sequencing Center for Infectious Disease"/>
            <person name="Wu L."/>
            <person name="Ma J."/>
        </authorList>
    </citation>
    <scope>NUCLEOTIDE SEQUENCE [LARGE SCALE GENOMIC DNA]</scope>
    <source>
        <strain evidence="11">JCM 16923</strain>
    </source>
</reference>
<dbReference type="SUPFAM" id="SSF52440">
    <property type="entry name" value="PreATP-grasp domain"/>
    <property type="match status" value="1"/>
</dbReference>
<feature type="domain" description="ATP-grasp" evidence="9">
    <location>
        <begin position="155"/>
        <end position="357"/>
    </location>
</feature>
<evidence type="ECO:0000256" key="1">
    <source>
        <dbReference type="ARBA" id="ARBA00022598"/>
    </source>
</evidence>
<dbReference type="NCBIfam" id="NF006766">
    <property type="entry name" value="PRK09288.1"/>
    <property type="match status" value="1"/>
</dbReference>
<feature type="binding site" evidence="7">
    <location>
        <position position="328"/>
    </location>
    <ligand>
        <name>Mg(2+)</name>
        <dbReference type="ChEBI" id="CHEBI:18420"/>
    </ligand>
</feature>
<proteinExistence type="inferred from homology"/>
<dbReference type="PANTHER" id="PTHR43055:SF1">
    <property type="entry name" value="FORMATE-DEPENDENT PHOSPHORIBOSYLGLYCINAMIDE FORMYLTRANSFERASE"/>
    <property type="match status" value="1"/>
</dbReference>
<dbReference type="RefSeq" id="WP_344781602.1">
    <property type="nucleotide sequence ID" value="NZ_BAAAZW010000003.1"/>
</dbReference>
<dbReference type="Pfam" id="PF22660">
    <property type="entry name" value="RS_preATP-grasp-like"/>
    <property type="match status" value="1"/>
</dbReference>
<evidence type="ECO:0000256" key="8">
    <source>
        <dbReference type="SAM" id="MobiDB-lite"/>
    </source>
</evidence>
<feature type="binding site" evidence="7">
    <location>
        <begin position="411"/>
        <end position="412"/>
    </location>
    <ligand>
        <name>N(1)-(5-phospho-beta-D-ribosyl)glycinamide</name>
        <dbReference type="ChEBI" id="CHEBI:143788"/>
    </ligand>
</feature>
<keyword evidence="5 7" id="KW-0067">ATP-binding</keyword>
<keyword evidence="6 7" id="KW-0460">Magnesium</keyword>
<evidence type="ECO:0000313" key="10">
    <source>
        <dbReference type="EMBL" id="GAA3954860.1"/>
    </source>
</evidence>
<comment type="similarity">
    <text evidence="7">Belongs to the PurK/PurT family.</text>
</comment>
<dbReference type="Proteomes" id="UP001418444">
    <property type="component" value="Unassembled WGS sequence"/>
</dbReference>
<comment type="function">
    <text evidence="7">Involved in the de novo purine biosynthesis. Catalyzes the transfer of formate to 5-phospho-ribosyl-glycinamide (GAR), producing 5-phospho-ribosyl-N-formylglycinamide (FGAR). Formate is provided by PurU via hydrolysis of 10-formyl-tetrahydrofolate.</text>
</comment>
<dbReference type="InterPro" id="IPR016185">
    <property type="entry name" value="PreATP-grasp_dom_sf"/>
</dbReference>
<sequence>MTSPHDSDAPSQAAPSADRPAAEPPAAGAPAPGGPVRVFGTPLSPTAVKVLLLGSGELGKEVTIALQRLGVEVIAVDRYADAPAHQVAHKAEVIDMMDPAAVRAVIDEHRPHFVLPEIEAIATDALVQVENEGLAEVIPSAKGVSLTLDREGIRRMADEELGLPTSAYLFADSESELRAAAYRVGYPCVVKPVMSSSGKGQSVMRSDADVAASWETAMTGGRVSSTRVIVERFVDFDYEVTLLTVRAVDPATGELATYFCEPIGHRQSGGDYVESWQPQPMSEIAYGTACSIAARIAGAMAADGRPFSGRGIFGVELFVKGDEVFFSEVSPRPHDTGLVTLATQRLSEFELHARAVLGLPVDTELVSPGASAVIYGRHEEPAIRFAGVAQALADPQVDLRLFGKPESFAKRRMGVAVATGADTDQARRRASTAAERVIPLAAGEDVPETPAGAVEDSAAAGSGTEGSAAEAATERYPAQPPRGPAGGVPGRPHGAHAPGARSGAPVPPGAPRPPQRGPGPMAPAAPGPGAPRPPMPPGAPRPPQGPPPNVPPRGPAGPSGPGGQRPAGPPPPQP</sequence>
<feature type="region of interest" description="Disordered" evidence="8">
    <location>
        <begin position="420"/>
        <end position="574"/>
    </location>
</feature>
<dbReference type="SUPFAM" id="SSF51246">
    <property type="entry name" value="Rudiment single hybrid motif"/>
    <property type="match status" value="1"/>
</dbReference>
<evidence type="ECO:0000256" key="6">
    <source>
        <dbReference type="ARBA" id="ARBA00022842"/>
    </source>
</evidence>
<dbReference type="EC" id="6.3.1.21" evidence="7"/>
<feature type="binding site" evidence="7">
    <location>
        <position position="404"/>
    </location>
    <ligand>
        <name>N(1)-(5-phospho-beta-D-ribosyl)glycinamide</name>
        <dbReference type="ChEBI" id="CHEBI:143788"/>
    </ligand>
</feature>
<feature type="binding site" evidence="7">
    <location>
        <begin position="231"/>
        <end position="234"/>
    </location>
    <ligand>
        <name>ATP</name>
        <dbReference type="ChEBI" id="CHEBI:30616"/>
    </ligand>
</feature>
<dbReference type="HAMAP" id="MF_01643">
    <property type="entry name" value="PurT"/>
    <property type="match status" value="1"/>
</dbReference>
<evidence type="ECO:0000256" key="7">
    <source>
        <dbReference type="HAMAP-Rule" id="MF_01643"/>
    </source>
</evidence>
<feature type="binding site" evidence="7">
    <location>
        <position position="150"/>
    </location>
    <ligand>
        <name>ATP</name>
        <dbReference type="ChEBI" id="CHEBI:30616"/>
    </ligand>
</feature>
<evidence type="ECO:0000256" key="4">
    <source>
        <dbReference type="ARBA" id="ARBA00022755"/>
    </source>
</evidence>
<feature type="compositionally biased region" description="Low complexity" evidence="8">
    <location>
        <begin position="457"/>
        <end position="471"/>
    </location>
</feature>
<dbReference type="InterPro" id="IPR048740">
    <property type="entry name" value="PurT_C"/>
</dbReference>
<keyword evidence="4 7" id="KW-0658">Purine biosynthesis</keyword>
<feature type="binding site" evidence="7">
    <location>
        <position position="316"/>
    </location>
    <ligand>
        <name>Mg(2+)</name>
        <dbReference type="ChEBI" id="CHEBI:18420"/>
    </ligand>
</feature>
<dbReference type="InterPro" id="IPR011761">
    <property type="entry name" value="ATP-grasp"/>
</dbReference>
<evidence type="ECO:0000313" key="11">
    <source>
        <dbReference type="Proteomes" id="UP001418444"/>
    </source>
</evidence>
<feature type="binding site" evidence="7">
    <location>
        <begin position="57"/>
        <end position="58"/>
    </location>
    <ligand>
        <name>N(1)-(5-phospho-beta-D-ribosyl)glycinamide</name>
        <dbReference type="ChEBI" id="CHEBI:143788"/>
    </ligand>
</feature>
<feature type="compositionally biased region" description="Pro residues" evidence="8">
    <location>
        <begin position="505"/>
        <end position="555"/>
    </location>
</feature>
<dbReference type="Gene3D" id="3.30.1490.20">
    <property type="entry name" value="ATP-grasp fold, A domain"/>
    <property type="match status" value="1"/>
</dbReference>
<dbReference type="InterPro" id="IPR011054">
    <property type="entry name" value="Rudment_hybrid_motif"/>
</dbReference>
<feature type="binding site" evidence="7">
    <location>
        <position position="117"/>
    </location>
    <ligand>
        <name>N(1)-(5-phospho-beta-D-ribosyl)glycinamide</name>
        <dbReference type="ChEBI" id="CHEBI:143788"/>
    </ligand>
</feature>
<dbReference type="PANTHER" id="PTHR43055">
    <property type="entry name" value="FORMATE-DEPENDENT PHOSPHORIBOSYLGLYCINAMIDE FORMYLTRANSFERASE"/>
    <property type="match status" value="1"/>
</dbReference>
<dbReference type="Gene3D" id="3.30.470.20">
    <property type="entry name" value="ATP-grasp fold, B domain"/>
    <property type="match status" value="1"/>
</dbReference>
<dbReference type="PROSITE" id="PS50975">
    <property type="entry name" value="ATP_GRASP"/>
    <property type="match status" value="1"/>
</dbReference>
<dbReference type="InterPro" id="IPR013815">
    <property type="entry name" value="ATP_grasp_subdomain_1"/>
</dbReference>
<keyword evidence="2 7" id="KW-0479">Metal-binding</keyword>
<name>A0ABP7NVB5_9ACTN</name>
<feature type="binding site" evidence="7">
    <location>
        <position position="191"/>
    </location>
    <ligand>
        <name>ATP</name>
        <dbReference type="ChEBI" id="CHEBI:30616"/>
    </ligand>
</feature>
<comment type="catalytic activity">
    <reaction evidence="7">
        <text>N(1)-(5-phospho-beta-D-ribosyl)glycinamide + formate + ATP = N(2)-formyl-N(1)-(5-phospho-beta-D-ribosyl)glycinamide + ADP + phosphate + H(+)</text>
        <dbReference type="Rhea" id="RHEA:24829"/>
        <dbReference type="ChEBI" id="CHEBI:15378"/>
        <dbReference type="ChEBI" id="CHEBI:15740"/>
        <dbReference type="ChEBI" id="CHEBI:30616"/>
        <dbReference type="ChEBI" id="CHEBI:43474"/>
        <dbReference type="ChEBI" id="CHEBI:143788"/>
        <dbReference type="ChEBI" id="CHEBI:147286"/>
        <dbReference type="ChEBI" id="CHEBI:456216"/>
        <dbReference type="EC" id="6.3.1.21"/>
    </reaction>
</comment>
<dbReference type="Pfam" id="PF21244">
    <property type="entry name" value="PurT_C"/>
    <property type="match status" value="1"/>
</dbReference>
<dbReference type="Gene3D" id="3.40.50.20">
    <property type="match status" value="1"/>
</dbReference>
<comment type="pathway">
    <text evidence="7">Purine metabolism; IMP biosynthesis via de novo pathway; N(2)-formyl-N(1)-(5-phospho-D-ribosyl)glycinamide from N(1)-(5-phospho-D-ribosyl)glycinamide (formate route): step 1/1.</text>
</comment>
<evidence type="ECO:0000259" key="9">
    <source>
        <dbReference type="PROSITE" id="PS50975"/>
    </source>
</evidence>
<evidence type="ECO:0000256" key="2">
    <source>
        <dbReference type="ARBA" id="ARBA00022723"/>
    </source>
</evidence>
<keyword evidence="11" id="KW-1185">Reference proteome</keyword>
<dbReference type="EMBL" id="BAAAZW010000003">
    <property type="protein sequence ID" value="GAA3954860.1"/>
    <property type="molecule type" value="Genomic_DNA"/>
</dbReference>
<feature type="region of interest" description="Disordered" evidence="8">
    <location>
        <begin position="1"/>
        <end position="38"/>
    </location>
</feature>
<dbReference type="SUPFAM" id="SSF56059">
    <property type="entry name" value="Glutathione synthetase ATP-binding domain-like"/>
    <property type="match status" value="1"/>
</dbReference>
<gene>
    <name evidence="7" type="primary">purT</name>
    <name evidence="10" type="ORF">GCM10022231_11720</name>
</gene>
<accession>A0ABP7NVB5</accession>
<comment type="caution">
    <text evidence="10">The sequence shown here is derived from an EMBL/GenBank/DDBJ whole genome shotgun (WGS) entry which is preliminary data.</text>
</comment>